<dbReference type="PANTHER" id="PTHR12636:SF5">
    <property type="entry name" value="RIBOSOMAL RNA SMALL SUBUNIT METHYLTRANSFERASE NEP1"/>
    <property type="match status" value="1"/>
</dbReference>
<evidence type="ECO:0000256" key="6">
    <source>
        <dbReference type="ARBA" id="ARBA00022679"/>
    </source>
</evidence>
<evidence type="ECO:0000256" key="2">
    <source>
        <dbReference type="ARBA" id="ARBA00008115"/>
    </source>
</evidence>
<dbReference type="AlphaFoldDB" id="A0AAV7IFF0"/>
<comment type="catalytic activity">
    <reaction evidence="11">
        <text>a pseudouridine in rRNA + S-adenosyl-L-methionine = an N(1)-methylpseudouridine in rRNA + S-adenosyl-L-homocysteine + H(+)</text>
        <dbReference type="Rhea" id="RHEA:46696"/>
        <dbReference type="Rhea" id="RHEA-COMP:11634"/>
        <dbReference type="Rhea" id="RHEA-COMP:13933"/>
        <dbReference type="ChEBI" id="CHEBI:15378"/>
        <dbReference type="ChEBI" id="CHEBI:57856"/>
        <dbReference type="ChEBI" id="CHEBI:59789"/>
        <dbReference type="ChEBI" id="CHEBI:65314"/>
        <dbReference type="ChEBI" id="CHEBI:74890"/>
    </reaction>
</comment>
<keyword evidence="15" id="KW-1185">Reference proteome</keyword>
<dbReference type="PANTHER" id="PTHR12636">
    <property type="entry name" value="NEP1/MRA1"/>
    <property type="match status" value="1"/>
</dbReference>
<evidence type="ECO:0000256" key="8">
    <source>
        <dbReference type="ARBA" id="ARBA00022730"/>
    </source>
</evidence>
<dbReference type="FunFam" id="3.40.1280.10:FF:000003">
    <property type="entry name" value="Ribosomal RNA small subunit methyltransferase"/>
    <property type="match status" value="1"/>
</dbReference>
<accession>A0AAV7IFF0</accession>
<evidence type="ECO:0000256" key="1">
    <source>
        <dbReference type="ARBA" id="ARBA00004604"/>
    </source>
</evidence>
<comment type="similarity">
    <text evidence="2">Belongs to the class IV-like SAM-binding methyltransferase superfamily. RNA methyltransferase NEP1 family.</text>
</comment>
<dbReference type="InterPro" id="IPR029026">
    <property type="entry name" value="tRNA_m1G_MTases_N"/>
</dbReference>
<evidence type="ECO:0000256" key="10">
    <source>
        <dbReference type="ARBA" id="ARBA00023242"/>
    </source>
</evidence>
<dbReference type="GO" id="GO:0070037">
    <property type="term" value="F:rRNA (pseudouridine) methyltransferase activity"/>
    <property type="evidence" value="ECO:0007669"/>
    <property type="project" value="InterPro"/>
</dbReference>
<dbReference type="SUPFAM" id="SSF75217">
    <property type="entry name" value="alpha/beta knot"/>
    <property type="match status" value="1"/>
</dbReference>
<keyword evidence="6" id="KW-0808">Transferase</keyword>
<dbReference type="CDD" id="cd18088">
    <property type="entry name" value="Nep1-like"/>
    <property type="match status" value="1"/>
</dbReference>
<dbReference type="Pfam" id="PF03587">
    <property type="entry name" value="EMG1"/>
    <property type="match status" value="1"/>
</dbReference>
<comment type="subcellular location">
    <subcellularLocation>
        <location evidence="1">Nucleus</location>
        <location evidence="1">Nucleolus</location>
    </subcellularLocation>
</comment>
<comment type="function">
    <text evidence="12">S-adenosyl-L-methionine-dependent pseudouridine N(1)-methyltransferase that methylates a pseudouridine in 18S rRNA. Involved the biosynthesis of the hypermodified N1-methyl-N3-(3-amino-3-carboxypropyl) pseudouridine (m1acp3-Psi) conserved in eukaryotic 18S rRNA. Also has an essential role in 40S ribosomal subunit biogenesis independent on its methyltransferase activity, facilitating the incorporation of ribosomal protein S19 during the formation of pre-ribosomes.</text>
</comment>
<dbReference type="InterPro" id="IPR005304">
    <property type="entry name" value="Rbsml_bgen_MeTrfase_EMG1/NEP1"/>
</dbReference>
<evidence type="ECO:0000256" key="3">
    <source>
        <dbReference type="ARBA" id="ARBA00022517"/>
    </source>
</evidence>
<evidence type="ECO:0000313" key="14">
    <source>
        <dbReference type="EMBL" id="KAH0549144.1"/>
    </source>
</evidence>
<evidence type="ECO:0000256" key="7">
    <source>
        <dbReference type="ARBA" id="ARBA00022691"/>
    </source>
</evidence>
<dbReference type="Proteomes" id="UP000826195">
    <property type="component" value="Unassembled WGS sequence"/>
</dbReference>
<evidence type="ECO:0000256" key="4">
    <source>
        <dbReference type="ARBA" id="ARBA00022552"/>
    </source>
</evidence>
<evidence type="ECO:0000256" key="13">
    <source>
        <dbReference type="ARBA" id="ARBA00081469"/>
    </source>
</evidence>
<dbReference type="EMBL" id="JAHXZJ010001864">
    <property type="protein sequence ID" value="KAH0549144.1"/>
    <property type="molecule type" value="Genomic_DNA"/>
</dbReference>
<dbReference type="Gene3D" id="3.40.1280.10">
    <property type="match status" value="1"/>
</dbReference>
<sequence length="234" mass="26725">MVKKRLRENKDEKDEQNLVKKRLKINTPVNLDKRLIVILESAQLETAKVGKKFELLHSRHDVPLLKKYNRQCETTKPEIVHQCLLNLLDSPLNRAGYLQVYIHTDKNVLIEVNPGTRIPRTFNRFAGVMAQLLHTNKVRAADEPVDLLKVIKNPITNYLPANCKKILLSCRAKEFKHVEELAPDNEPVVIVIGAIEQGQVKANYTDSTVAIYDYSTSAAYISGNLCLAFKRKWI</sequence>
<keyword evidence="4" id="KW-0698">rRNA processing</keyword>
<organism evidence="14 15">
    <name type="scientific">Cotesia glomerata</name>
    <name type="common">Lepidopteran parasitic wasp</name>
    <name type="synonym">Apanteles glomeratus</name>
    <dbReference type="NCBI Taxonomy" id="32391"/>
    <lineage>
        <taxon>Eukaryota</taxon>
        <taxon>Metazoa</taxon>
        <taxon>Ecdysozoa</taxon>
        <taxon>Arthropoda</taxon>
        <taxon>Hexapoda</taxon>
        <taxon>Insecta</taxon>
        <taxon>Pterygota</taxon>
        <taxon>Neoptera</taxon>
        <taxon>Endopterygota</taxon>
        <taxon>Hymenoptera</taxon>
        <taxon>Apocrita</taxon>
        <taxon>Ichneumonoidea</taxon>
        <taxon>Braconidae</taxon>
        <taxon>Microgastrinae</taxon>
        <taxon>Cotesia</taxon>
    </lineage>
</organism>
<dbReference type="GO" id="GO:0032040">
    <property type="term" value="C:small-subunit processome"/>
    <property type="evidence" value="ECO:0007669"/>
    <property type="project" value="TreeGrafter"/>
</dbReference>
<protein>
    <recommendedName>
        <fullName evidence="13">18S rRNA (pseudouridine-N1)-methyltransferase</fullName>
    </recommendedName>
</protein>
<evidence type="ECO:0000256" key="9">
    <source>
        <dbReference type="ARBA" id="ARBA00022884"/>
    </source>
</evidence>
<keyword evidence="8" id="KW-0699">rRNA-binding</keyword>
<dbReference type="InterPro" id="IPR029028">
    <property type="entry name" value="Alpha/beta_knot_MTases"/>
</dbReference>
<evidence type="ECO:0000256" key="12">
    <source>
        <dbReference type="ARBA" id="ARBA00053784"/>
    </source>
</evidence>
<dbReference type="GO" id="GO:0070475">
    <property type="term" value="P:rRNA base methylation"/>
    <property type="evidence" value="ECO:0007669"/>
    <property type="project" value="InterPro"/>
</dbReference>
<name>A0AAV7IFF0_COTGL</name>
<dbReference type="GO" id="GO:0019843">
    <property type="term" value="F:rRNA binding"/>
    <property type="evidence" value="ECO:0007669"/>
    <property type="project" value="UniProtKB-KW"/>
</dbReference>
<keyword evidence="5" id="KW-0489">Methyltransferase</keyword>
<evidence type="ECO:0000313" key="15">
    <source>
        <dbReference type="Proteomes" id="UP000826195"/>
    </source>
</evidence>
<keyword evidence="10" id="KW-0539">Nucleus</keyword>
<keyword evidence="3" id="KW-0690">Ribosome biogenesis</keyword>
<gene>
    <name evidence="14" type="ORF">KQX54_006534</name>
</gene>
<evidence type="ECO:0000256" key="11">
    <source>
        <dbReference type="ARBA" id="ARBA00050871"/>
    </source>
</evidence>
<keyword evidence="7" id="KW-0949">S-adenosyl-L-methionine</keyword>
<proteinExistence type="inferred from homology"/>
<evidence type="ECO:0000256" key="5">
    <source>
        <dbReference type="ARBA" id="ARBA00022603"/>
    </source>
</evidence>
<comment type="caution">
    <text evidence="14">The sequence shown here is derived from an EMBL/GenBank/DDBJ whole genome shotgun (WGS) entry which is preliminary data.</text>
</comment>
<keyword evidence="9" id="KW-0694">RNA-binding</keyword>
<reference evidence="14 15" key="1">
    <citation type="journal article" date="2021" name="J. Hered.">
        <title>A chromosome-level genome assembly of the parasitoid wasp, Cotesia glomerata (Hymenoptera: Braconidae).</title>
        <authorList>
            <person name="Pinto B.J."/>
            <person name="Weis J.J."/>
            <person name="Gamble T."/>
            <person name="Ode P.J."/>
            <person name="Paul R."/>
            <person name="Zaspel J.M."/>
        </authorList>
    </citation>
    <scope>NUCLEOTIDE SEQUENCE [LARGE SCALE GENOMIC DNA]</scope>
    <source>
        <strain evidence="14">CgM1</strain>
    </source>
</reference>